<name>A0ABN4DFC5_9CORY</name>
<dbReference type="RefSeq" id="WP_038605182.1">
    <property type="nucleotide sequence ID" value="NZ_CP008944.1"/>
</dbReference>
<protein>
    <recommendedName>
        <fullName evidence="4">Glycerophosphoryl diester phosphodiesterase membrane domain-containing protein</fullName>
    </recommendedName>
</protein>
<accession>A0ABN4DFC5</accession>
<organism evidence="2 3">
    <name type="scientific">Corynebacterium atypicum</name>
    <dbReference type="NCBI Taxonomy" id="191610"/>
    <lineage>
        <taxon>Bacteria</taxon>
        <taxon>Bacillati</taxon>
        <taxon>Actinomycetota</taxon>
        <taxon>Actinomycetes</taxon>
        <taxon>Mycobacteriales</taxon>
        <taxon>Corynebacteriaceae</taxon>
        <taxon>Corynebacterium</taxon>
    </lineage>
</organism>
<evidence type="ECO:0000313" key="2">
    <source>
        <dbReference type="EMBL" id="AIG64019.1"/>
    </source>
</evidence>
<evidence type="ECO:0000256" key="1">
    <source>
        <dbReference type="SAM" id="Phobius"/>
    </source>
</evidence>
<feature type="transmembrane region" description="Helical" evidence="1">
    <location>
        <begin position="207"/>
        <end position="240"/>
    </location>
</feature>
<evidence type="ECO:0008006" key="4">
    <source>
        <dbReference type="Google" id="ProtNLM"/>
    </source>
</evidence>
<feature type="transmembrane region" description="Helical" evidence="1">
    <location>
        <begin position="67"/>
        <end position="87"/>
    </location>
</feature>
<feature type="transmembrane region" description="Helical" evidence="1">
    <location>
        <begin position="108"/>
        <end position="133"/>
    </location>
</feature>
<gene>
    <name evidence="2" type="ORF">CATYP_04415</name>
</gene>
<dbReference type="Proteomes" id="UP000028504">
    <property type="component" value="Chromosome"/>
</dbReference>
<keyword evidence="3" id="KW-1185">Reference proteome</keyword>
<proteinExistence type="predicted"/>
<feature type="transmembrane region" description="Helical" evidence="1">
    <location>
        <begin position="153"/>
        <end position="186"/>
    </location>
</feature>
<reference evidence="2 3" key="1">
    <citation type="submission" date="2014-07" db="EMBL/GenBank/DDBJ databases">
        <title>Complete genome sequence of Corynebacterium atypicum DSM 44849: identifiction of the mycolic acid biosynthesis genes.</title>
        <authorList>
            <person name="Tippelt A."/>
            <person name="Mollmann S."/>
            <person name="Albersmeier A."/>
            <person name="Jaenicke S."/>
            <person name="Ruckert C."/>
            <person name="Tauch A."/>
        </authorList>
    </citation>
    <scope>NUCLEOTIDE SEQUENCE [LARGE SCALE GENOMIC DNA]</scope>
    <source>
        <strain evidence="2 3">R2070</strain>
    </source>
</reference>
<dbReference type="EMBL" id="CP008944">
    <property type="protein sequence ID" value="AIG64019.1"/>
    <property type="molecule type" value="Genomic_DNA"/>
</dbReference>
<keyword evidence="1" id="KW-1133">Transmembrane helix</keyword>
<evidence type="ECO:0000313" key="3">
    <source>
        <dbReference type="Proteomes" id="UP000028504"/>
    </source>
</evidence>
<keyword evidence="1" id="KW-0472">Membrane</keyword>
<keyword evidence="1" id="KW-0812">Transmembrane</keyword>
<feature type="transmembrane region" description="Helical" evidence="1">
    <location>
        <begin position="20"/>
        <end position="47"/>
    </location>
</feature>
<sequence length="259" mass="27355">MAITEAIGWGFKATFRSWKLWIVGGIIFYLIVFATPAIFAMLAGIGMSGADPAAAPAADPSANPGNPVLDGLSVFVGLLLGPLLYNAALRQIKHPKVGWSSLVKNVNYLPVVGMSLLVSAITNVVILLAFFGVLGLADVSLFGGFDFRDDAEIFHSVLAILGALLAMLLVSVVIGPFFALWPWVVADRQETFGAAIRRGFKAGKANWLRLIGLSVLIFLLFLAAALPLGLGLIVVAPAVLNAQAHAYRQAVGESVPAQF</sequence>